<evidence type="ECO:0000256" key="2">
    <source>
        <dbReference type="ARBA" id="ARBA00022475"/>
    </source>
</evidence>
<evidence type="ECO:0000256" key="3">
    <source>
        <dbReference type="ARBA" id="ARBA00022692"/>
    </source>
</evidence>
<comment type="subcellular location">
    <subcellularLocation>
        <location evidence="1">Cell membrane</location>
        <topology evidence="1">Multi-pass membrane protein</topology>
    </subcellularLocation>
</comment>
<feature type="transmembrane region" description="Helical" evidence="6">
    <location>
        <begin position="190"/>
        <end position="211"/>
    </location>
</feature>
<name>A0A1I1ZRJ6_9BACT</name>
<protein>
    <submittedName>
        <fullName evidence="7">YihY family inner membrane protein</fullName>
    </submittedName>
</protein>
<evidence type="ECO:0000256" key="4">
    <source>
        <dbReference type="ARBA" id="ARBA00022989"/>
    </source>
</evidence>
<dbReference type="InterPro" id="IPR017039">
    <property type="entry name" value="Virul_fac_BrkB"/>
</dbReference>
<keyword evidence="8" id="KW-1185">Reference proteome</keyword>
<sequence>MPEGRSSAALAAASLLLRRLGSFLLRVLRHLGKNKALLLAGGVAYNALLSIVPMLAVVLVALTHVWDVDQLTEIISHELNLLIPNQADVIIGEVVSLLDNRDLVGGIGLGVMLFFSTWAFKMLEGALAVIFARSRARRQRSFWMSALLPYIFIVAIAGGLLVLTVLVALLERLAEAEVVLFGYQLSLGSGPAFVLKLSGIVTLIFMFTAAYRVMPITEVSWRRALTGGVAAALLWDVLRRALMVYFSKISLVNVVYGSLATVIIALLTLEIGTLIILLGAQIISELQHSEEAGLPWYEAAPESETIGVKQG</sequence>
<keyword evidence="4 6" id="KW-1133">Transmembrane helix</keyword>
<evidence type="ECO:0000256" key="6">
    <source>
        <dbReference type="SAM" id="Phobius"/>
    </source>
</evidence>
<gene>
    <name evidence="7" type="ORF">SAMN02745121_03862</name>
</gene>
<dbReference type="EMBL" id="FOMX01000012">
    <property type="protein sequence ID" value="SFE33030.1"/>
    <property type="molecule type" value="Genomic_DNA"/>
</dbReference>
<dbReference type="NCBIfam" id="TIGR00765">
    <property type="entry name" value="yihY_not_rbn"/>
    <property type="match status" value="1"/>
</dbReference>
<dbReference type="STRING" id="54.SAMN02745121_03862"/>
<dbReference type="GO" id="GO:0005886">
    <property type="term" value="C:plasma membrane"/>
    <property type="evidence" value="ECO:0007669"/>
    <property type="project" value="UniProtKB-SubCell"/>
</dbReference>
<feature type="transmembrane region" description="Helical" evidence="6">
    <location>
        <begin position="103"/>
        <end position="120"/>
    </location>
</feature>
<keyword evidence="3 6" id="KW-0812">Transmembrane</keyword>
<dbReference type="PANTHER" id="PTHR30213">
    <property type="entry name" value="INNER MEMBRANE PROTEIN YHJD"/>
    <property type="match status" value="1"/>
</dbReference>
<evidence type="ECO:0000313" key="7">
    <source>
        <dbReference type="EMBL" id="SFE33030.1"/>
    </source>
</evidence>
<dbReference type="PANTHER" id="PTHR30213:SF0">
    <property type="entry name" value="UPF0761 MEMBRANE PROTEIN YIHY"/>
    <property type="match status" value="1"/>
</dbReference>
<evidence type="ECO:0000313" key="8">
    <source>
        <dbReference type="Proteomes" id="UP000199400"/>
    </source>
</evidence>
<keyword evidence="5 6" id="KW-0472">Membrane</keyword>
<feature type="transmembrane region" description="Helical" evidence="6">
    <location>
        <begin position="254"/>
        <end position="278"/>
    </location>
</feature>
<dbReference type="Pfam" id="PF03631">
    <property type="entry name" value="Virul_fac_BrkB"/>
    <property type="match status" value="1"/>
</dbReference>
<reference evidence="8" key="1">
    <citation type="submission" date="2016-10" db="EMBL/GenBank/DDBJ databases">
        <authorList>
            <person name="Varghese N."/>
            <person name="Submissions S."/>
        </authorList>
    </citation>
    <scope>NUCLEOTIDE SEQUENCE [LARGE SCALE GENOMIC DNA]</scope>
    <source>
        <strain evidence="8">ATCC 25963</strain>
    </source>
</reference>
<proteinExistence type="predicted"/>
<dbReference type="AlphaFoldDB" id="A0A1I1ZRJ6"/>
<keyword evidence="2" id="KW-1003">Cell membrane</keyword>
<organism evidence="7 8">
    <name type="scientific">Nannocystis exedens</name>
    <dbReference type="NCBI Taxonomy" id="54"/>
    <lineage>
        <taxon>Bacteria</taxon>
        <taxon>Pseudomonadati</taxon>
        <taxon>Myxococcota</taxon>
        <taxon>Polyangia</taxon>
        <taxon>Nannocystales</taxon>
        <taxon>Nannocystaceae</taxon>
        <taxon>Nannocystis</taxon>
    </lineage>
</organism>
<accession>A0A1I1ZRJ6</accession>
<dbReference type="Proteomes" id="UP000199400">
    <property type="component" value="Unassembled WGS sequence"/>
</dbReference>
<feature type="transmembrane region" description="Helical" evidence="6">
    <location>
        <begin position="37"/>
        <end position="62"/>
    </location>
</feature>
<evidence type="ECO:0000256" key="1">
    <source>
        <dbReference type="ARBA" id="ARBA00004651"/>
    </source>
</evidence>
<dbReference type="RefSeq" id="WP_170136469.1">
    <property type="nucleotide sequence ID" value="NZ_FOMX01000012.1"/>
</dbReference>
<dbReference type="PIRSF" id="PIRSF035875">
    <property type="entry name" value="RNase_BN"/>
    <property type="match status" value="1"/>
</dbReference>
<feature type="transmembrane region" description="Helical" evidence="6">
    <location>
        <begin position="141"/>
        <end position="170"/>
    </location>
</feature>
<evidence type="ECO:0000256" key="5">
    <source>
        <dbReference type="ARBA" id="ARBA00023136"/>
    </source>
</evidence>